<evidence type="ECO:0000313" key="1">
    <source>
        <dbReference type="EMBL" id="MBC5845953.1"/>
    </source>
</evidence>
<dbReference type="RefSeq" id="WP_187021176.1">
    <property type="nucleotide sequence ID" value="NZ_JACRUK010000062.1"/>
</dbReference>
<dbReference type="InterPro" id="IPR026350">
    <property type="entry name" value="GxxExxY"/>
</dbReference>
<protein>
    <submittedName>
        <fullName evidence="1">GxxExxY protein</fullName>
    </submittedName>
</protein>
<dbReference type="EMBL" id="JACRUL010000062">
    <property type="protein sequence ID" value="MBC5845953.1"/>
    <property type="molecule type" value="Genomic_DNA"/>
</dbReference>
<organism evidence="1 2">
    <name type="scientific">Flavobacterium muglaense</name>
    <dbReference type="NCBI Taxonomy" id="2764716"/>
    <lineage>
        <taxon>Bacteria</taxon>
        <taxon>Pseudomonadati</taxon>
        <taxon>Bacteroidota</taxon>
        <taxon>Flavobacteriia</taxon>
        <taxon>Flavobacteriales</taxon>
        <taxon>Flavobacteriaceae</taxon>
        <taxon>Flavobacterium</taxon>
    </lineage>
</organism>
<dbReference type="InterPro" id="IPR011604">
    <property type="entry name" value="PDDEXK-like_dom_sf"/>
</dbReference>
<dbReference type="Pfam" id="PF13366">
    <property type="entry name" value="PDDEXK_3"/>
    <property type="match status" value="1"/>
</dbReference>
<dbReference type="AlphaFoldDB" id="A0A923SL55"/>
<dbReference type="Gene3D" id="3.90.320.10">
    <property type="match status" value="1"/>
</dbReference>
<proteinExistence type="predicted"/>
<sequence length="126" mass="14369">MDENEISKIVFESALKVHKVLGPGLLESAYEECLFYELKKHDLKVEKQVALPLIYEDVKLDVGYRIDIIIENKFIVEIKSVEALNDVHLAQLLTYLRLSKCKLGLLINFNVSLLKNGVKRVINGTL</sequence>
<evidence type="ECO:0000313" key="2">
    <source>
        <dbReference type="Proteomes" id="UP000641454"/>
    </source>
</evidence>
<reference evidence="1 2" key="1">
    <citation type="submission" date="2020-08" db="EMBL/GenBank/DDBJ databases">
        <title>Description of novel Flavobacterium F-392 isolate.</title>
        <authorList>
            <person name="Saticioglu I.B."/>
            <person name="Duman M."/>
            <person name="Altun S."/>
        </authorList>
    </citation>
    <scope>NUCLEOTIDE SEQUENCE [LARGE SCALE GENOMIC DNA]</scope>
    <source>
        <strain evidence="1 2">F-392</strain>
    </source>
</reference>
<dbReference type="NCBIfam" id="TIGR04256">
    <property type="entry name" value="GxxExxY"/>
    <property type="match status" value="1"/>
</dbReference>
<dbReference type="Proteomes" id="UP000641454">
    <property type="component" value="Unassembled WGS sequence"/>
</dbReference>
<keyword evidence="2" id="KW-1185">Reference proteome</keyword>
<accession>A0A923SL55</accession>
<comment type="caution">
    <text evidence="1">The sequence shown here is derived from an EMBL/GenBank/DDBJ whole genome shotgun (WGS) entry which is preliminary data.</text>
</comment>
<name>A0A923SL55_9FLAO</name>
<gene>
    <name evidence="1" type="ORF">H8R25_16145</name>
</gene>